<name>A0A8S5UD46_9CAUD</name>
<accession>A0A8S5UD46</accession>
<sequence length="540" mass="62390">MSTPTPQQIYMNRMQREVCAIDAHTNVVVAGRGTGKSMLHAWINLRNMQAMPRSTTAFVCPTAIRAKTNTLPSMFEHWEKWGYRRGLHWDIGHRPPRSLDWPAPLVTPDNWENIITFYNGAIGQIVSQDRVGTSNSKSFDYIDIDEAKFVDYERLKDETFPANRGQQREFGDLPFHHGMLITSDMPISRRGSWFMRYADQCDTELISTIEALVADEQQTLQRIAQGDTTPYLPERIKQTRRLLASLRRRATLYRTYSSLTNIEVLGEAWVRQMRRDLTPMVFRTSILCRPIEVLKDGFYSSMRPSHRYTSTDYHVVDALGYDFKALSKMAGTCKADADINRGHPLCIAFDYNNNINWLVAGQPDEDRRRLNVLKSFYVKYERKLPALIADFCQYYDPLPMHEVVFYYDATALGSNYAVNDQDFRWVITHELQLHGWRVRPVYIGTPMKHLEKYQLINRGFDGKARLMPFFNEPNNPDLLISVQTAGVYNGKKDKRREKLAETDEDRLESRTDGSDAFDTLYIGCERFPQQPVQLVVTGGG</sequence>
<proteinExistence type="predicted"/>
<organism evidence="1">
    <name type="scientific">Siphoviridae sp. ct13O11</name>
    <dbReference type="NCBI Taxonomy" id="2825303"/>
    <lineage>
        <taxon>Viruses</taxon>
        <taxon>Duplodnaviria</taxon>
        <taxon>Heunggongvirae</taxon>
        <taxon>Uroviricota</taxon>
        <taxon>Caudoviricetes</taxon>
    </lineage>
</organism>
<reference evidence="1" key="1">
    <citation type="journal article" date="2021" name="Proc. Natl. Acad. Sci. U.S.A.">
        <title>A Catalog of Tens of Thousands of Viruses from Human Metagenomes Reveals Hidden Associations with Chronic Diseases.</title>
        <authorList>
            <person name="Tisza M.J."/>
            <person name="Buck C.B."/>
        </authorList>
    </citation>
    <scope>NUCLEOTIDE SEQUENCE</scope>
    <source>
        <strain evidence="1">Ct13O11</strain>
    </source>
</reference>
<protein>
    <submittedName>
        <fullName evidence="1">Large subunit terminase</fullName>
    </submittedName>
</protein>
<dbReference type="Gene3D" id="3.40.50.300">
    <property type="entry name" value="P-loop containing nucleotide triphosphate hydrolases"/>
    <property type="match status" value="1"/>
</dbReference>
<dbReference type="InterPro" id="IPR027417">
    <property type="entry name" value="P-loop_NTPase"/>
</dbReference>
<dbReference type="EMBL" id="BK016066">
    <property type="protein sequence ID" value="DAF92392.1"/>
    <property type="molecule type" value="Genomic_DNA"/>
</dbReference>
<evidence type="ECO:0000313" key="1">
    <source>
        <dbReference type="EMBL" id="DAF92392.1"/>
    </source>
</evidence>